<feature type="region of interest" description="Disordered" evidence="1">
    <location>
        <begin position="38"/>
        <end position="110"/>
    </location>
</feature>
<dbReference type="InterPro" id="IPR045007">
    <property type="entry name" value="LSB5"/>
</dbReference>
<dbReference type="Gene3D" id="1.20.58.160">
    <property type="match status" value="1"/>
</dbReference>
<organism evidence="2 3">
    <name type="scientific">Viridothelium virens</name>
    <name type="common">Speckled blister lichen</name>
    <name type="synonym">Trypethelium virens</name>
    <dbReference type="NCBI Taxonomy" id="1048519"/>
    <lineage>
        <taxon>Eukaryota</taxon>
        <taxon>Fungi</taxon>
        <taxon>Dikarya</taxon>
        <taxon>Ascomycota</taxon>
        <taxon>Pezizomycotina</taxon>
        <taxon>Dothideomycetes</taxon>
        <taxon>Dothideomycetes incertae sedis</taxon>
        <taxon>Trypetheliales</taxon>
        <taxon>Trypetheliaceae</taxon>
        <taxon>Viridothelium</taxon>
    </lineage>
</organism>
<feature type="compositionally biased region" description="Low complexity" evidence="1">
    <location>
        <begin position="60"/>
        <end position="108"/>
    </location>
</feature>
<feature type="region of interest" description="Disordered" evidence="1">
    <location>
        <begin position="245"/>
        <end position="311"/>
    </location>
</feature>
<keyword evidence="3" id="KW-1185">Reference proteome</keyword>
<dbReference type="Proteomes" id="UP000800092">
    <property type="component" value="Unassembled WGS sequence"/>
</dbReference>
<evidence type="ECO:0000313" key="2">
    <source>
        <dbReference type="EMBL" id="KAF2239507.1"/>
    </source>
</evidence>
<name>A0A6A6HN89_VIRVR</name>
<dbReference type="GO" id="GO:0051666">
    <property type="term" value="P:actin cortical patch localization"/>
    <property type="evidence" value="ECO:0007669"/>
    <property type="project" value="TreeGrafter"/>
</dbReference>
<protein>
    <recommendedName>
        <fullName evidence="4">GAT domain-containing protein</fullName>
    </recommendedName>
</protein>
<dbReference type="GO" id="GO:0030479">
    <property type="term" value="C:actin cortical patch"/>
    <property type="evidence" value="ECO:0007669"/>
    <property type="project" value="TreeGrafter"/>
</dbReference>
<dbReference type="GO" id="GO:0006897">
    <property type="term" value="P:endocytosis"/>
    <property type="evidence" value="ECO:0007669"/>
    <property type="project" value="InterPro"/>
</dbReference>
<evidence type="ECO:0000256" key="1">
    <source>
        <dbReference type="SAM" id="MobiDB-lite"/>
    </source>
</evidence>
<gene>
    <name evidence="2" type="ORF">EV356DRAFT_499667</name>
</gene>
<dbReference type="InterPro" id="IPR044103">
    <property type="entry name" value="GAT_LSB5"/>
</dbReference>
<evidence type="ECO:0008006" key="4">
    <source>
        <dbReference type="Google" id="ProtNLM"/>
    </source>
</evidence>
<reference evidence="2" key="1">
    <citation type="journal article" date="2020" name="Stud. Mycol.">
        <title>101 Dothideomycetes genomes: a test case for predicting lifestyles and emergence of pathogens.</title>
        <authorList>
            <person name="Haridas S."/>
            <person name="Albert R."/>
            <person name="Binder M."/>
            <person name="Bloem J."/>
            <person name="Labutti K."/>
            <person name="Salamov A."/>
            <person name="Andreopoulos B."/>
            <person name="Baker S."/>
            <person name="Barry K."/>
            <person name="Bills G."/>
            <person name="Bluhm B."/>
            <person name="Cannon C."/>
            <person name="Castanera R."/>
            <person name="Culley D."/>
            <person name="Daum C."/>
            <person name="Ezra D."/>
            <person name="Gonzalez J."/>
            <person name="Henrissat B."/>
            <person name="Kuo A."/>
            <person name="Liang C."/>
            <person name="Lipzen A."/>
            <person name="Lutzoni F."/>
            <person name="Magnuson J."/>
            <person name="Mondo S."/>
            <person name="Nolan M."/>
            <person name="Ohm R."/>
            <person name="Pangilinan J."/>
            <person name="Park H.-J."/>
            <person name="Ramirez L."/>
            <person name="Alfaro M."/>
            <person name="Sun H."/>
            <person name="Tritt A."/>
            <person name="Yoshinaga Y."/>
            <person name="Zwiers L.-H."/>
            <person name="Turgeon B."/>
            <person name="Goodwin S."/>
            <person name="Spatafora J."/>
            <person name="Crous P."/>
            <person name="Grigoriev I."/>
        </authorList>
    </citation>
    <scope>NUCLEOTIDE SEQUENCE</scope>
    <source>
        <strain evidence="2">Tuck. ex Michener</strain>
    </source>
</reference>
<sequence length="311" mass="34063">MVDAEVRAKSNVMFRQWAHAYKSTPGLQGISTLYKELPRTKRPLPQQSKVIRETEMDAESTSTPNSPASPSFPRSARSGSLNSPSTPSASSSRPSAFSTAPSKSSSSIFKKDKKVKVKPVDIAKEKPQLLETIASASVASTNLLNALKLVNREHSRANDEPEVMNRFEQCKTLRRQVLHYIQAVESDEWIGSLISANDELVKALMAFEIMDKSISDDSDSEAELDLGAGRMNKPTRKDAEKALAGLSLNEAPPAKPPRPGSMPMPPMPSFKAPVDDESEEELVEELADENDPFGDQNAVKTPHVEKSGMTW</sequence>
<dbReference type="PANTHER" id="PTHR47789">
    <property type="entry name" value="LAS SEVENTEEN-BINDING PROTEIN 5"/>
    <property type="match status" value="1"/>
</dbReference>
<dbReference type="GO" id="GO:0007015">
    <property type="term" value="P:actin filament organization"/>
    <property type="evidence" value="ECO:0007669"/>
    <property type="project" value="InterPro"/>
</dbReference>
<feature type="compositionally biased region" description="Acidic residues" evidence="1">
    <location>
        <begin position="275"/>
        <end position="292"/>
    </location>
</feature>
<feature type="compositionally biased region" description="Basic and acidic residues" evidence="1">
    <location>
        <begin position="302"/>
        <end position="311"/>
    </location>
</feature>
<dbReference type="EMBL" id="ML991772">
    <property type="protein sequence ID" value="KAF2239507.1"/>
    <property type="molecule type" value="Genomic_DNA"/>
</dbReference>
<dbReference type="CDD" id="cd14232">
    <property type="entry name" value="GAT_LSB5"/>
    <property type="match status" value="1"/>
</dbReference>
<proteinExistence type="predicted"/>
<feature type="compositionally biased region" description="Pro residues" evidence="1">
    <location>
        <begin position="253"/>
        <end position="268"/>
    </location>
</feature>
<accession>A0A6A6HN89</accession>
<dbReference type="InterPro" id="IPR038425">
    <property type="entry name" value="GAT_sf"/>
</dbReference>
<dbReference type="PANTHER" id="PTHR47789:SF1">
    <property type="entry name" value="LAS SEVENTEEN-BINDING PROTEIN 5"/>
    <property type="match status" value="1"/>
</dbReference>
<evidence type="ECO:0000313" key="3">
    <source>
        <dbReference type="Proteomes" id="UP000800092"/>
    </source>
</evidence>
<dbReference type="OrthoDB" id="10068368at2759"/>
<dbReference type="AlphaFoldDB" id="A0A6A6HN89"/>
<dbReference type="SUPFAM" id="SSF89009">
    <property type="entry name" value="GAT-like domain"/>
    <property type="match status" value="1"/>
</dbReference>